<evidence type="ECO:0000259" key="5">
    <source>
        <dbReference type="PROSITE" id="PS50110"/>
    </source>
</evidence>
<dbReference type="PROSITE" id="PS50110">
    <property type="entry name" value="RESPONSE_REGULATORY"/>
    <property type="match status" value="1"/>
</dbReference>
<dbReference type="Pfam" id="PF00196">
    <property type="entry name" value="GerE"/>
    <property type="match status" value="1"/>
</dbReference>
<keyword evidence="7" id="KW-1185">Reference proteome</keyword>
<dbReference type="PANTHER" id="PTHR43214">
    <property type="entry name" value="TWO-COMPONENT RESPONSE REGULATOR"/>
    <property type="match status" value="1"/>
</dbReference>
<dbReference type="InterPro" id="IPR000792">
    <property type="entry name" value="Tscrpt_reg_LuxR_C"/>
</dbReference>
<dbReference type="EMBL" id="FXUL01000004">
    <property type="protein sequence ID" value="SMP55921.1"/>
    <property type="molecule type" value="Genomic_DNA"/>
</dbReference>
<feature type="modified residue" description="4-aspartylphosphate" evidence="3">
    <location>
        <position position="58"/>
    </location>
</feature>
<dbReference type="InterPro" id="IPR058245">
    <property type="entry name" value="NreC/VraR/RcsB-like_REC"/>
</dbReference>
<sequence length="213" mass="22908">MRNEKIRVLIVDDHIIARNGVRLMLSTADDIDVVGEAETAEAAMQLVQSERLDVALLDIALPDKSGLELLKAIRAARPGLAVLMLSMYAEQVYAVRALKLGAAGYLTKNTPAGTIADAVRKAAAGGHHVSSTLTEKLASMISRGSEAAHETLSHRELEVLKLLAAGESLVRIAEMLHLSPSTVTTYRSRILTKTGTRSNVELTRYALETGILV</sequence>
<evidence type="ECO:0000256" key="2">
    <source>
        <dbReference type="ARBA" id="ARBA00023125"/>
    </source>
</evidence>
<dbReference type="Gene3D" id="3.40.50.2300">
    <property type="match status" value="1"/>
</dbReference>
<evidence type="ECO:0000256" key="3">
    <source>
        <dbReference type="PROSITE-ProRule" id="PRU00169"/>
    </source>
</evidence>
<dbReference type="PROSITE" id="PS50043">
    <property type="entry name" value="HTH_LUXR_2"/>
    <property type="match status" value="1"/>
</dbReference>
<comment type="caution">
    <text evidence="6">The sequence shown here is derived from an EMBL/GenBank/DDBJ whole genome shotgun (WGS) entry which is preliminary data.</text>
</comment>
<evidence type="ECO:0000313" key="6">
    <source>
        <dbReference type="EMBL" id="SMP55921.1"/>
    </source>
</evidence>
<evidence type="ECO:0000313" key="7">
    <source>
        <dbReference type="Proteomes" id="UP001158049"/>
    </source>
</evidence>
<protein>
    <submittedName>
        <fullName evidence="6">Two component transcriptional regulator, LuxR family</fullName>
    </submittedName>
</protein>
<evidence type="ECO:0000256" key="1">
    <source>
        <dbReference type="ARBA" id="ARBA00022553"/>
    </source>
</evidence>
<dbReference type="SMART" id="SM00421">
    <property type="entry name" value="HTH_LUXR"/>
    <property type="match status" value="1"/>
</dbReference>
<dbReference type="InterPro" id="IPR001789">
    <property type="entry name" value="Sig_transdc_resp-reg_receiver"/>
</dbReference>
<proteinExistence type="predicted"/>
<dbReference type="InterPro" id="IPR039420">
    <property type="entry name" value="WalR-like"/>
</dbReference>
<dbReference type="PANTHER" id="PTHR43214:SF42">
    <property type="entry name" value="TRANSCRIPTIONAL REGULATORY PROTEIN DESR"/>
    <property type="match status" value="1"/>
</dbReference>
<reference evidence="6 7" key="1">
    <citation type="submission" date="2017-05" db="EMBL/GenBank/DDBJ databases">
        <authorList>
            <person name="Varghese N."/>
            <person name="Submissions S."/>
        </authorList>
    </citation>
    <scope>NUCLEOTIDE SEQUENCE [LARGE SCALE GENOMIC DNA]</scope>
    <source>
        <strain evidence="6 7">DSM 26001</strain>
    </source>
</reference>
<name>A0ABY1Q203_9BURK</name>
<dbReference type="SUPFAM" id="SSF52172">
    <property type="entry name" value="CheY-like"/>
    <property type="match status" value="1"/>
</dbReference>
<dbReference type="InterPro" id="IPR016032">
    <property type="entry name" value="Sig_transdc_resp-reg_C-effctor"/>
</dbReference>
<accession>A0ABY1Q203</accession>
<dbReference type="SUPFAM" id="SSF46894">
    <property type="entry name" value="C-terminal effector domain of the bipartite response regulators"/>
    <property type="match status" value="1"/>
</dbReference>
<dbReference type="InterPro" id="IPR011006">
    <property type="entry name" value="CheY-like_superfamily"/>
</dbReference>
<keyword evidence="2" id="KW-0238">DNA-binding</keyword>
<dbReference type="RefSeq" id="WP_283441821.1">
    <property type="nucleotide sequence ID" value="NZ_FXUL01000004.1"/>
</dbReference>
<dbReference type="Pfam" id="PF00072">
    <property type="entry name" value="Response_reg"/>
    <property type="match status" value="1"/>
</dbReference>
<dbReference type="Proteomes" id="UP001158049">
    <property type="component" value="Unassembled WGS sequence"/>
</dbReference>
<dbReference type="SMART" id="SM00448">
    <property type="entry name" value="REC"/>
    <property type="match status" value="1"/>
</dbReference>
<dbReference type="PRINTS" id="PR00038">
    <property type="entry name" value="HTHLUXR"/>
</dbReference>
<keyword evidence="1 3" id="KW-0597">Phosphoprotein</keyword>
<gene>
    <name evidence="6" type="ORF">SAMN06295970_104261</name>
</gene>
<evidence type="ECO:0000259" key="4">
    <source>
        <dbReference type="PROSITE" id="PS50043"/>
    </source>
</evidence>
<dbReference type="CDD" id="cd06170">
    <property type="entry name" value="LuxR_C_like"/>
    <property type="match status" value="1"/>
</dbReference>
<dbReference type="CDD" id="cd17535">
    <property type="entry name" value="REC_NarL-like"/>
    <property type="match status" value="1"/>
</dbReference>
<feature type="domain" description="Response regulatory" evidence="5">
    <location>
        <begin position="7"/>
        <end position="123"/>
    </location>
</feature>
<organism evidence="6 7">
    <name type="scientific">Noviherbaspirillum suwonense</name>
    <dbReference type="NCBI Taxonomy" id="1224511"/>
    <lineage>
        <taxon>Bacteria</taxon>
        <taxon>Pseudomonadati</taxon>
        <taxon>Pseudomonadota</taxon>
        <taxon>Betaproteobacteria</taxon>
        <taxon>Burkholderiales</taxon>
        <taxon>Oxalobacteraceae</taxon>
        <taxon>Noviherbaspirillum</taxon>
    </lineage>
</organism>
<feature type="domain" description="HTH luxR-type" evidence="4">
    <location>
        <begin position="145"/>
        <end position="210"/>
    </location>
</feature>